<evidence type="ECO:0000256" key="2">
    <source>
        <dbReference type="ARBA" id="ARBA00022771"/>
    </source>
</evidence>
<dbReference type="InterPro" id="IPR000571">
    <property type="entry name" value="Znf_CCCH"/>
</dbReference>
<sequence length="243" mass="26424">MRKILSTLHPSAEELGMPLSPRLEEMGPNAKKTLCKFWLQGTCTKGSSCTFAHGDQELVSTAPVSTLWQGLMQRRSAAVSTAPLQGSWRAPSAGVSSKRTICKFWEQGLCTKGDNCTFAHGEEEIGAPLVAIENIQRAEPIRPVKVTGPAVPFGGADAVVAGGNTKRTICRFWEQGTCTRGDCTWAHGEEELGAPVLDRATARQGDGFAIKGKGRGREFMIDVRRCFSEQNGVQNRLLYCYSM</sequence>
<evidence type="ECO:0000256" key="3">
    <source>
        <dbReference type="ARBA" id="ARBA00022833"/>
    </source>
</evidence>
<dbReference type="SUPFAM" id="SSF90229">
    <property type="entry name" value="CCCH zinc finger"/>
    <property type="match status" value="2"/>
</dbReference>
<dbReference type="PANTHER" id="PTHR38160:SF1">
    <property type="entry name" value="ZINC FINGER CCCH DOMAIN-CONTAINING PROTEIN 40"/>
    <property type="match status" value="1"/>
</dbReference>
<gene>
    <name evidence="6" type="ORF">AK812_SmicGene36633</name>
</gene>
<dbReference type="PROSITE" id="PS50103">
    <property type="entry name" value="ZF_C3H1"/>
    <property type="match status" value="3"/>
</dbReference>
<keyword evidence="7" id="KW-1185">Reference proteome</keyword>
<dbReference type="EMBL" id="LSRX01001173">
    <property type="protein sequence ID" value="OLP82701.1"/>
    <property type="molecule type" value="Genomic_DNA"/>
</dbReference>
<organism evidence="6 7">
    <name type="scientific">Symbiodinium microadriaticum</name>
    <name type="common">Dinoflagellate</name>
    <name type="synonym">Zooxanthella microadriatica</name>
    <dbReference type="NCBI Taxonomy" id="2951"/>
    <lineage>
        <taxon>Eukaryota</taxon>
        <taxon>Sar</taxon>
        <taxon>Alveolata</taxon>
        <taxon>Dinophyceae</taxon>
        <taxon>Suessiales</taxon>
        <taxon>Symbiodiniaceae</taxon>
        <taxon>Symbiodinium</taxon>
    </lineage>
</organism>
<feature type="zinc finger region" description="C3H1-type" evidence="4">
    <location>
        <begin position="29"/>
        <end position="56"/>
    </location>
</feature>
<evidence type="ECO:0000256" key="4">
    <source>
        <dbReference type="PROSITE-ProRule" id="PRU00723"/>
    </source>
</evidence>
<evidence type="ECO:0000313" key="7">
    <source>
        <dbReference type="Proteomes" id="UP000186817"/>
    </source>
</evidence>
<evidence type="ECO:0000259" key="5">
    <source>
        <dbReference type="PROSITE" id="PS50103"/>
    </source>
</evidence>
<dbReference type="AlphaFoldDB" id="A0A1Q9CIE7"/>
<dbReference type="PANTHER" id="PTHR38160">
    <property type="entry name" value="ZINC FINGER CCCH DOMAIN-CONTAINING PROTEIN 40"/>
    <property type="match status" value="1"/>
</dbReference>
<keyword evidence="1 4" id="KW-0479">Metal-binding</keyword>
<dbReference type="Pfam" id="PF14608">
    <property type="entry name" value="zf-CCCH_2"/>
    <property type="match status" value="1"/>
</dbReference>
<proteinExistence type="predicted"/>
<feature type="domain" description="C3H1-type" evidence="5">
    <location>
        <begin position="164"/>
        <end position="190"/>
    </location>
</feature>
<feature type="domain" description="C3H1-type" evidence="5">
    <location>
        <begin position="29"/>
        <end position="56"/>
    </location>
</feature>
<keyword evidence="3 4" id="KW-0862">Zinc</keyword>
<dbReference type="Gene3D" id="4.10.1000.10">
    <property type="entry name" value="Zinc finger, CCCH-type"/>
    <property type="match status" value="3"/>
</dbReference>
<dbReference type="InterPro" id="IPR036855">
    <property type="entry name" value="Znf_CCCH_sf"/>
</dbReference>
<feature type="domain" description="C3H1-type" evidence="5">
    <location>
        <begin position="96"/>
        <end position="123"/>
    </location>
</feature>
<reference evidence="6 7" key="1">
    <citation type="submission" date="2016-02" db="EMBL/GenBank/DDBJ databases">
        <title>Genome analysis of coral dinoflagellate symbionts highlights evolutionary adaptations to a symbiotic lifestyle.</title>
        <authorList>
            <person name="Aranda M."/>
            <person name="Li Y."/>
            <person name="Liew Y.J."/>
            <person name="Baumgarten S."/>
            <person name="Simakov O."/>
            <person name="Wilson M."/>
            <person name="Piel J."/>
            <person name="Ashoor H."/>
            <person name="Bougouffa S."/>
            <person name="Bajic V.B."/>
            <person name="Ryu T."/>
            <person name="Ravasi T."/>
            <person name="Bayer T."/>
            <person name="Micklem G."/>
            <person name="Kim H."/>
            <person name="Bhak J."/>
            <person name="Lajeunesse T.C."/>
            <person name="Voolstra C.R."/>
        </authorList>
    </citation>
    <scope>NUCLEOTIDE SEQUENCE [LARGE SCALE GENOMIC DNA]</scope>
    <source>
        <strain evidence="6 7">CCMP2467</strain>
    </source>
</reference>
<dbReference type="Pfam" id="PF18345">
    <property type="entry name" value="zf_CCCH_4"/>
    <property type="match status" value="2"/>
</dbReference>
<dbReference type="OMA" id="NTKRTIC"/>
<accession>A0A1Q9CIE7</accession>
<dbReference type="InterPro" id="IPR045868">
    <property type="entry name" value="Znf_C3H13/40"/>
</dbReference>
<feature type="zinc finger region" description="C3H1-type" evidence="4">
    <location>
        <begin position="164"/>
        <end position="190"/>
    </location>
</feature>
<evidence type="ECO:0000313" key="6">
    <source>
        <dbReference type="EMBL" id="OLP82701.1"/>
    </source>
</evidence>
<keyword evidence="2 4" id="KW-0863">Zinc-finger</keyword>
<dbReference type="Proteomes" id="UP000186817">
    <property type="component" value="Unassembled WGS sequence"/>
</dbReference>
<dbReference type="GO" id="GO:0008270">
    <property type="term" value="F:zinc ion binding"/>
    <property type="evidence" value="ECO:0007669"/>
    <property type="project" value="UniProtKB-KW"/>
</dbReference>
<dbReference type="OrthoDB" id="415459at2759"/>
<comment type="caution">
    <text evidence="6">The sequence shown here is derived from an EMBL/GenBank/DDBJ whole genome shotgun (WGS) entry which is preliminary data.</text>
</comment>
<name>A0A1Q9CIE7_SYMMI</name>
<feature type="zinc finger region" description="C3H1-type" evidence="4">
    <location>
        <begin position="96"/>
        <end position="123"/>
    </location>
</feature>
<protein>
    <submittedName>
        <fullName evidence="6">Zinc finger CCCH domain-containing protein 19</fullName>
    </submittedName>
</protein>
<evidence type="ECO:0000256" key="1">
    <source>
        <dbReference type="ARBA" id="ARBA00022723"/>
    </source>
</evidence>
<dbReference type="SMART" id="SM00356">
    <property type="entry name" value="ZnF_C3H1"/>
    <property type="match status" value="3"/>
</dbReference>